<evidence type="ECO:0000256" key="2">
    <source>
        <dbReference type="ARBA" id="ARBA00023015"/>
    </source>
</evidence>
<dbReference type="RefSeq" id="WP_191271074.1">
    <property type="nucleotide sequence ID" value="NZ_BNDS01000004.1"/>
</dbReference>
<dbReference type="Pfam" id="PF00356">
    <property type="entry name" value="LacI"/>
    <property type="match status" value="1"/>
</dbReference>
<dbReference type="EMBL" id="BNDS01000004">
    <property type="protein sequence ID" value="GHH97829.1"/>
    <property type="molecule type" value="Genomic_DNA"/>
</dbReference>
<dbReference type="SUPFAM" id="SSF53822">
    <property type="entry name" value="Periplasmic binding protein-like I"/>
    <property type="match status" value="1"/>
</dbReference>
<organism evidence="6 7">
    <name type="scientific">Neobacillus kokaensis</name>
    <dbReference type="NCBI Taxonomy" id="2759023"/>
    <lineage>
        <taxon>Bacteria</taxon>
        <taxon>Bacillati</taxon>
        <taxon>Bacillota</taxon>
        <taxon>Bacilli</taxon>
        <taxon>Bacillales</taxon>
        <taxon>Bacillaceae</taxon>
        <taxon>Neobacillus</taxon>
    </lineage>
</organism>
<keyword evidence="7" id="KW-1185">Reference proteome</keyword>
<dbReference type="InterPro" id="IPR001761">
    <property type="entry name" value="Peripla_BP/Lac1_sug-bd_dom"/>
</dbReference>
<evidence type="ECO:0000313" key="7">
    <source>
        <dbReference type="Proteomes" id="UP000637074"/>
    </source>
</evidence>
<reference evidence="6 7" key="1">
    <citation type="journal article" date="2022" name="Int. J. Syst. Evol. Microbiol.">
        <title>Neobacillus kokaensis sp. nov., isolated from soil.</title>
        <authorList>
            <person name="Yuki K."/>
            <person name="Matsubara H."/>
            <person name="Yamaguchi S."/>
        </authorList>
    </citation>
    <scope>NUCLEOTIDE SEQUENCE [LARGE SCALE GENOMIC DNA]</scope>
    <source>
        <strain evidence="6 7">LOB 377</strain>
    </source>
</reference>
<dbReference type="Proteomes" id="UP000637074">
    <property type="component" value="Unassembled WGS sequence"/>
</dbReference>
<dbReference type="PRINTS" id="PR00036">
    <property type="entry name" value="HTHLACI"/>
</dbReference>
<dbReference type="CDD" id="cd01392">
    <property type="entry name" value="HTH_LacI"/>
    <property type="match status" value="1"/>
</dbReference>
<feature type="domain" description="HTH lacI-type" evidence="5">
    <location>
        <begin position="2"/>
        <end position="56"/>
    </location>
</feature>
<dbReference type="Pfam" id="PF00532">
    <property type="entry name" value="Peripla_BP_1"/>
    <property type="match status" value="1"/>
</dbReference>
<name>A0ABQ3MYS8_9BACI</name>
<dbReference type="PROSITE" id="PS00356">
    <property type="entry name" value="HTH_LACI_1"/>
    <property type="match status" value="1"/>
</dbReference>
<keyword evidence="1" id="KW-0678">Repressor</keyword>
<dbReference type="SMART" id="SM00354">
    <property type="entry name" value="HTH_LACI"/>
    <property type="match status" value="1"/>
</dbReference>
<evidence type="ECO:0000259" key="5">
    <source>
        <dbReference type="PROSITE" id="PS50932"/>
    </source>
</evidence>
<dbReference type="Gene3D" id="1.10.260.40">
    <property type="entry name" value="lambda repressor-like DNA-binding domains"/>
    <property type="match status" value="1"/>
</dbReference>
<dbReference type="PANTHER" id="PTHR30146:SF148">
    <property type="entry name" value="HTH-TYPE TRANSCRIPTIONAL REPRESSOR PURR-RELATED"/>
    <property type="match status" value="1"/>
</dbReference>
<dbReference type="InterPro" id="IPR010982">
    <property type="entry name" value="Lambda_DNA-bd_dom_sf"/>
</dbReference>
<evidence type="ECO:0000256" key="3">
    <source>
        <dbReference type="ARBA" id="ARBA00023125"/>
    </source>
</evidence>
<keyword evidence="3" id="KW-0238">DNA-binding</keyword>
<sequence>MVTIYDIAKKANVSAMTVSRVINNSDKISKQTREKVEAIIKELNYIPNSSARSLISKKTNILSLMITDIANPFFTSVARGAEDKALQMGYQLLLCNSDENIEKESKYIDMLISTGTDGVLIAPASDLSKKNIHKLTKYKIPFVLIDRYISDLKCDQVLSDNETTTRKLIEHLIELGHKRIAIINGPLDIATSRERHQAFCDTLTLHGLEVNKNWIHQSELFRDSDVTDIVSNLLELPAEKRPTAIFATNNFLGLNTVKALKKHKINIPEDIAVVCYDGVPNYTENEPFLTAAEQPSYNFGYLGAQMLIERIENTCPEVPRKIVLPAELYIRESSNYTIKDLKR</sequence>
<comment type="caution">
    <text evidence="6">The sequence shown here is derived from an EMBL/GenBank/DDBJ whole genome shotgun (WGS) entry which is preliminary data.</text>
</comment>
<dbReference type="PANTHER" id="PTHR30146">
    <property type="entry name" value="LACI-RELATED TRANSCRIPTIONAL REPRESSOR"/>
    <property type="match status" value="1"/>
</dbReference>
<dbReference type="InterPro" id="IPR028082">
    <property type="entry name" value="Peripla_BP_I"/>
</dbReference>
<dbReference type="SUPFAM" id="SSF47413">
    <property type="entry name" value="lambda repressor-like DNA-binding domains"/>
    <property type="match status" value="1"/>
</dbReference>
<dbReference type="Gene3D" id="3.40.50.2300">
    <property type="match status" value="2"/>
</dbReference>
<dbReference type="InterPro" id="IPR000843">
    <property type="entry name" value="HTH_LacI"/>
</dbReference>
<proteinExistence type="predicted"/>
<evidence type="ECO:0000313" key="6">
    <source>
        <dbReference type="EMBL" id="GHH97829.1"/>
    </source>
</evidence>
<accession>A0ABQ3MYS8</accession>
<keyword evidence="4" id="KW-0804">Transcription</keyword>
<keyword evidence="2" id="KW-0805">Transcription regulation</keyword>
<evidence type="ECO:0000256" key="1">
    <source>
        <dbReference type="ARBA" id="ARBA00022491"/>
    </source>
</evidence>
<dbReference type="PROSITE" id="PS50932">
    <property type="entry name" value="HTH_LACI_2"/>
    <property type="match status" value="1"/>
</dbReference>
<evidence type="ECO:0000256" key="4">
    <source>
        <dbReference type="ARBA" id="ARBA00023163"/>
    </source>
</evidence>
<gene>
    <name evidence="6" type="ORF">AM1BK_13720</name>
</gene>
<protein>
    <submittedName>
        <fullName evidence="6">LacI family transcriptional regulator</fullName>
    </submittedName>
</protein>